<reference evidence="1" key="1">
    <citation type="journal article" date="2021" name="Genome Biol. Evol.">
        <title>A High-Quality Reference Genome for a Parasitic Bivalve with Doubly Uniparental Inheritance (Bivalvia: Unionida).</title>
        <authorList>
            <person name="Smith C.H."/>
        </authorList>
    </citation>
    <scope>NUCLEOTIDE SEQUENCE</scope>
    <source>
        <strain evidence="1">CHS0354</strain>
    </source>
</reference>
<keyword evidence="2" id="KW-1185">Reference proteome</keyword>
<organism evidence="1 2">
    <name type="scientific">Potamilus streckersoni</name>
    <dbReference type="NCBI Taxonomy" id="2493646"/>
    <lineage>
        <taxon>Eukaryota</taxon>
        <taxon>Metazoa</taxon>
        <taxon>Spiralia</taxon>
        <taxon>Lophotrochozoa</taxon>
        <taxon>Mollusca</taxon>
        <taxon>Bivalvia</taxon>
        <taxon>Autobranchia</taxon>
        <taxon>Heteroconchia</taxon>
        <taxon>Palaeoheterodonta</taxon>
        <taxon>Unionida</taxon>
        <taxon>Unionoidea</taxon>
        <taxon>Unionidae</taxon>
        <taxon>Ambleminae</taxon>
        <taxon>Lampsilini</taxon>
        <taxon>Potamilus</taxon>
    </lineage>
</organism>
<reference evidence="1" key="3">
    <citation type="submission" date="2023-05" db="EMBL/GenBank/DDBJ databases">
        <authorList>
            <person name="Smith C.H."/>
        </authorList>
    </citation>
    <scope>NUCLEOTIDE SEQUENCE</scope>
    <source>
        <strain evidence="1">CHS0354</strain>
        <tissue evidence="1">Mantle</tissue>
    </source>
</reference>
<sequence>ILSAIAENKRSYFLTETHPGHTNRVSSVNNVLIRYKTRMVLKKKLILVSSLKGREDNAKV</sequence>
<dbReference type="EMBL" id="JAEAOA010001799">
    <property type="protein sequence ID" value="KAK3578810.1"/>
    <property type="molecule type" value="Genomic_DNA"/>
</dbReference>
<gene>
    <name evidence="1" type="ORF">CHS0354_030232</name>
</gene>
<evidence type="ECO:0000313" key="2">
    <source>
        <dbReference type="Proteomes" id="UP001195483"/>
    </source>
</evidence>
<name>A0AAE0RSN3_9BIVA</name>
<dbReference type="Proteomes" id="UP001195483">
    <property type="component" value="Unassembled WGS sequence"/>
</dbReference>
<comment type="caution">
    <text evidence="1">The sequence shown here is derived from an EMBL/GenBank/DDBJ whole genome shotgun (WGS) entry which is preliminary data.</text>
</comment>
<reference evidence="1" key="2">
    <citation type="journal article" date="2021" name="Genome Biol. Evol.">
        <title>Developing a high-quality reference genome for a parasitic bivalve with doubly uniparental inheritance (Bivalvia: Unionida).</title>
        <authorList>
            <person name="Smith C.H."/>
        </authorList>
    </citation>
    <scope>NUCLEOTIDE SEQUENCE</scope>
    <source>
        <strain evidence="1">CHS0354</strain>
        <tissue evidence="1">Mantle</tissue>
    </source>
</reference>
<dbReference type="AlphaFoldDB" id="A0AAE0RSN3"/>
<evidence type="ECO:0000313" key="1">
    <source>
        <dbReference type="EMBL" id="KAK3578810.1"/>
    </source>
</evidence>
<proteinExistence type="predicted"/>
<protein>
    <submittedName>
        <fullName evidence="1">Uncharacterized protein</fullName>
    </submittedName>
</protein>
<feature type="non-terminal residue" evidence="1">
    <location>
        <position position="1"/>
    </location>
</feature>
<accession>A0AAE0RSN3</accession>